<dbReference type="EMBL" id="CP060139">
    <property type="protein sequence ID" value="QNR24415.1"/>
    <property type="molecule type" value="Genomic_DNA"/>
</dbReference>
<proteinExistence type="inferred from homology"/>
<evidence type="ECO:0000259" key="9">
    <source>
        <dbReference type="Pfam" id="PF00890"/>
    </source>
</evidence>
<protein>
    <recommendedName>
        <fullName evidence="8">3-oxosteroid 1-dehydrogenase</fullName>
        <ecNumber evidence="7">1.3.99.4</ecNumber>
    </recommendedName>
</protein>
<evidence type="ECO:0000313" key="10">
    <source>
        <dbReference type="EMBL" id="QNR24415.1"/>
    </source>
</evidence>
<dbReference type="InterPro" id="IPR036188">
    <property type="entry name" value="FAD/NAD-bd_sf"/>
</dbReference>
<keyword evidence="3" id="KW-0274">FAD</keyword>
<dbReference type="InterPro" id="IPR003953">
    <property type="entry name" value="FAD-dep_OxRdtase_2_FAD-bd"/>
</dbReference>
<evidence type="ECO:0000256" key="8">
    <source>
        <dbReference type="ARBA" id="ARBA00069709"/>
    </source>
</evidence>
<comment type="similarity">
    <text evidence="6">Belongs to the FAD-dependent oxidoreductase 2 family. 3-oxosteroid dehydrogenase subfamily.</text>
</comment>
<dbReference type="PRINTS" id="PR00411">
    <property type="entry name" value="PNDRDTASEI"/>
</dbReference>
<dbReference type="SUPFAM" id="SSF51905">
    <property type="entry name" value="FAD/NAD(P)-binding domain"/>
    <property type="match status" value="1"/>
</dbReference>
<comment type="cofactor">
    <cofactor evidence="1">
        <name>FAD</name>
        <dbReference type="ChEBI" id="CHEBI:57692"/>
    </cofactor>
</comment>
<evidence type="ECO:0000256" key="2">
    <source>
        <dbReference type="ARBA" id="ARBA00022630"/>
    </source>
</evidence>
<evidence type="ECO:0000256" key="1">
    <source>
        <dbReference type="ARBA" id="ARBA00001974"/>
    </source>
</evidence>
<evidence type="ECO:0000313" key="11">
    <source>
        <dbReference type="Proteomes" id="UP000516305"/>
    </source>
</evidence>
<dbReference type="InterPro" id="IPR050315">
    <property type="entry name" value="FAD-oxidoreductase_2"/>
</dbReference>
<feature type="domain" description="FAD-dependent oxidoreductase 2 FAD-binding" evidence="9">
    <location>
        <begin position="10"/>
        <end position="534"/>
    </location>
</feature>
<dbReference type="Gene3D" id="3.50.50.60">
    <property type="entry name" value="FAD/NAD(P)-binding domain"/>
    <property type="match status" value="2"/>
</dbReference>
<dbReference type="KEGG" id="chyd:H4K34_00830"/>
<organism evidence="10 11">
    <name type="scientific">Croceimicrobium hydrocarbonivorans</name>
    <dbReference type="NCBI Taxonomy" id="2761580"/>
    <lineage>
        <taxon>Bacteria</taxon>
        <taxon>Pseudomonadati</taxon>
        <taxon>Bacteroidota</taxon>
        <taxon>Flavobacteriia</taxon>
        <taxon>Flavobacteriales</taxon>
        <taxon>Owenweeksiaceae</taxon>
        <taxon>Croceimicrobium</taxon>
    </lineage>
</organism>
<comment type="catalytic activity">
    <reaction evidence="5">
        <text>a 3-oxosteroid + A = a 3-oxo-Delta(1)-steroid + AH2</text>
        <dbReference type="Rhea" id="RHEA:13329"/>
        <dbReference type="ChEBI" id="CHEBI:13193"/>
        <dbReference type="ChEBI" id="CHEBI:17499"/>
        <dbReference type="ChEBI" id="CHEBI:20156"/>
        <dbReference type="ChEBI" id="CHEBI:47788"/>
        <dbReference type="EC" id="1.3.99.4"/>
    </reaction>
</comment>
<dbReference type="GO" id="GO:0047571">
    <property type="term" value="F:3-oxosteroid 1-dehydrogenase activity"/>
    <property type="evidence" value="ECO:0007669"/>
    <property type="project" value="UniProtKB-EC"/>
</dbReference>
<dbReference type="AlphaFoldDB" id="A0A7H0VFB7"/>
<gene>
    <name evidence="10" type="ORF">H4K34_00830</name>
</gene>
<evidence type="ECO:0000256" key="7">
    <source>
        <dbReference type="ARBA" id="ARBA00066536"/>
    </source>
</evidence>
<accession>A0A7H0VFB7</accession>
<name>A0A7H0VFB7_9FLAO</name>
<evidence type="ECO:0000256" key="5">
    <source>
        <dbReference type="ARBA" id="ARBA00051951"/>
    </source>
</evidence>
<dbReference type="FunFam" id="3.50.50.60:FF:000208">
    <property type="entry name" value="3-ketosteroid dehydrogenase"/>
    <property type="match status" value="1"/>
</dbReference>
<dbReference type="EC" id="1.3.99.4" evidence="7"/>
<keyword evidence="11" id="KW-1185">Reference proteome</keyword>
<dbReference type="PANTHER" id="PTHR43400:SF10">
    <property type="entry name" value="3-OXOSTEROID 1-DEHYDROGENASE"/>
    <property type="match status" value="1"/>
</dbReference>
<evidence type="ECO:0000256" key="3">
    <source>
        <dbReference type="ARBA" id="ARBA00022827"/>
    </source>
</evidence>
<dbReference type="SUPFAM" id="SSF56425">
    <property type="entry name" value="Succinate dehydrogenase/fumarate reductase flavoprotein, catalytic domain"/>
    <property type="match status" value="1"/>
</dbReference>
<dbReference type="InterPro" id="IPR027477">
    <property type="entry name" value="Succ_DH/fumarate_Rdtase_cat_sf"/>
</dbReference>
<keyword evidence="4" id="KW-0560">Oxidoreductase</keyword>
<dbReference type="RefSeq" id="WP_210758942.1">
    <property type="nucleotide sequence ID" value="NZ_CP060139.1"/>
</dbReference>
<dbReference type="Proteomes" id="UP000516305">
    <property type="component" value="Chromosome"/>
</dbReference>
<reference evidence="10 11" key="1">
    <citation type="submission" date="2020-08" db="EMBL/GenBank/DDBJ databases">
        <title>Croceimicrobium hydrocarbonivorans gen. nov., sp. nov., a novel marine bacterium isolated from a bacterial consortium that degrades polyethylene terephthalate.</title>
        <authorList>
            <person name="Liu R."/>
        </authorList>
    </citation>
    <scope>NUCLEOTIDE SEQUENCE [LARGE SCALE GENOMIC DNA]</scope>
    <source>
        <strain evidence="10 11">A20-9</strain>
    </source>
</reference>
<dbReference type="Pfam" id="PF00890">
    <property type="entry name" value="FAD_binding_2"/>
    <property type="match status" value="1"/>
</dbReference>
<keyword evidence="2" id="KW-0285">Flavoprotein</keyword>
<dbReference type="PANTHER" id="PTHR43400">
    <property type="entry name" value="FUMARATE REDUCTASE"/>
    <property type="match status" value="1"/>
</dbReference>
<evidence type="ECO:0000256" key="6">
    <source>
        <dbReference type="ARBA" id="ARBA00061147"/>
    </source>
</evidence>
<evidence type="ECO:0000256" key="4">
    <source>
        <dbReference type="ARBA" id="ARBA00023002"/>
    </source>
</evidence>
<dbReference type="GO" id="GO:0008202">
    <property type="term" value="P:steroid metabolic process"/>
    <property type="evidence" value="ECO:0007669"/>
    <property type="project" value="UniProtKB-ARBA"/>
</dbReference>
<sequence length="552" mass="60341">METEWFAQYDVLVVGSGASGLTAAITAENNGFKSLLIEKMDTWGGSSAYSGGGLWIPNNFLMQEDGALDSEEEALEYMEAVIADVGPASSRARKEAYVREAPKMVNFLKSLGFEWTRAQYYPDYYPNVKGGKTGRVIESTVFNGKKLKQWRKTQNVSPGMPPIAITSGDAYLLSLVTRTMKGFRRTMKIMGQTLGWLISGKHPLGIGLALTGRLMYILQSKYQGEVWLKAALQELIMEDGKVIGLKVEKDGKILNIKANKAVLLGAGGFPHGGEYRRKYQPVGSEYSSASPGNTGDAIRAGERVGAALSLMDEAWWGGSFILDGKVSFSVTERSLPGCIIVDARGKRFVNESTSYVDLGRRMLDHDAQMGGGAVPSWLIMDSTYRKKYLFGMMPPGQTPSKYFKSGEFVKASSIKELATQCKINADNLEETVKRFNSFAKNGKDEDFMRGQDIYDRYYSDPRVAPNSNLAALEEAPYYATRIYPGDLGTKGGLVTDEYARVLREDGSVIEGLYASGNNTASVMGRTYPGPGSTIGPACTFSYIAMNHLAGKA</sequence>